<dbReference type="InterPro" id="IPR018681">
    <property type="entry name" value="DUF2165_transmembrane"/>
</dbReference>
<accession>A0A1U7J9E5</accession>
<keyword evidence="3" id="KW-1185">Reference proteome</keyword>
<keyword evidence="1" id="KW-0812">Transmembrane</keyword>
<protein>
    <recommendedName>
        <fullName evidence="4">DUF2165 domain-containing protein</fullName>
    </recommendedName>
</protein>
<comment type="caution">
    <text evidence="2">The sequence shown here is derived from an EMBL/GenBank/DDBJ whole genome shotgun (WGS) entry which is preliminary data.</text>
</comment>
<organism evidence="2 3">
    <name type="scientific">Phormidium tenue NIES-30</name>
    <dbReference type="NCBI Taxonomy" id="549789"/>
    <lineage>
        <taxon>Bacteria</taxon>
        <taxon>Bacillati</taxon>
        <taxon>Cyanobacteriota</taxon>
        <taxon>Cyanophyceae</taxon>
        <taxon>Oscillatoriophycideae</taxon>
        <taxon>Oscillatoriales</taxon>
        <taxon>Oscillatoriaceae</taxon>
        <taxon>Phormidium</taxon>
    </lineage>
</organism>
<evidence type="ECO:0000256" key="1">
    <source>
        <dbReference type="SAM" id="Phobius"/>
    </source>
</evidence>
<dbReference type="Pfam" id="PF09933">
    <property type="entry name" value="DUF2165"/>
    <property type="match status" value="1"/>
</dbReference>
<keyword evidence="1" id="KW-1133">Transmembrane helix</keyword>
<evidence type="ECO:0000313" key="3">
    <source>
        <dbReference type="Proteomes" id="UP000185557"/>
    </source>
</evidence>
<dbReference type="Proteomes" id="UP000185557">
    <property type="component" value="Unassembled WGS sequence"/>
</dbReference>
<evidence type="ECO:0000313" key="2">
    <source>
        <dbReference type="EMBL" id="OKH50075.1"/>
    </source>
</evidence>
<dbReference type="OrthoDB" id="7618855at2"/>
<feature type="transmembrane region" description="Helical" evidence="1">
    <location>
        <begin position="64"/>
        <end position="85"/>
    </location>
</feature>
<gene>
    <name evidence="2" type="ORF">NIES30_05065</name>
</gene>
<dbReference type="AlphaFoldDB" id="A0A1U7J9E5"/>
<feature type="transmembrane region" description="Helical" evidence="1">
    <location>
        <begin position="141"/>
        <end position="158"/>
    </location>
</feature>
<proteinExistence type="predicted"/>
<keyword evidence="1" id="KW-0472">Membrane</keyword>
<name>A0A1U7J9E5_9CYAN</name>
<reference evidence="2" key="1">
    <citation type="submission" date="2016-11" db="EMBL/GenBank/DDBJ databases">
        <title>Draft Genome Sequences of Nine Cyanobacterial Strains from Diverse Habitats.</title>
        <authorList>
            <person name="Zhu T."/>
            <person name="Hou S."/>
            <person name="Lu X."/>
            <person name="Hess W.R."/>
        </authorList>
    </citation>
    <scope>NUCLEOTIDE SEQUENCE [LARGE SCALE GENOMIC DNA]</scope>
    <source>
        <strain evidence="2">NIES-30</strain>
    </source>
</reference>
<dbReference type="RefSeq" id="WP_073607315.1">
    <property type="nucleotide sequence ID" value="NZ_MRCG01000002.1"/>
</dbReference>
<dbReference type="STRING" id="549789.NIES30_05065"/>
<sequence>MATRISKTLLVASIGLLALVIVLNNLTDYNANFRYIQHVLSMDTVFADSQLTWRAVTSPGLQKIAYGAIIGVESAIAVLCLSGAVRLLKVVNCDSITFNRAKATAIYGLTLAFLFWFVGFMVVAGEWFTMWQSLEWNGQQPAFRFIGCVGFVLLYLSLTDSDLPE</sequence>
<dbReference type="EMBL" id="MRCG01000002">
    <property type="protein sequence ID" value="OKH50075.1"/>
    <property type="molecule type" value="Genomic_DNA"/>
</dbReference>
<evidence type="ECO:0008006" key="4">
    <source>
        <dbReference type="Google" id="ProtNLM"/>
    </source>
</evidence>
<feature type="transmembrane region" description="Helical" evidence="1">
    <location>
        <begin position="106"/>
        <end position="129"/>
    </location>
</feature>